<reference evidence="2" key="1">
    <citation type="journal article" date="2011" name="Environ. Microbiol.">
        <title>Time-series analyses of Monterey Bay coastal microbial picoplankton using a 'genome proxy' microarray.</title>
        <authorList>
            <person name="Rich V.I."/>
            <person name="Pham V.D."/>
            <person name="Eppley J."/>
            <person name="Shi Y."/>
            <person name="DeLong E.F."/>
        </authorList>
    </citation>
    <scope>NUCLEOTIDE SEQUENCE</scope>
</reference>
<dbReference type="Pfam" id="PF19847">
    <property type="entry name" value="DUF6322"/>
    <property type="match status" value="1"/>
</dbReference>
<feature type="chain" id="PRO_5003143132" description="Gp166" evidence="1">
    <location>
        <begin position="18"/>
        <end position="141"/>
    </location>
</feature>
<accession>E0XRQ7</accession>
<sequence>MRRLLLLGFVISAPCYAVPVIPNFTQGSSTSRTETTTNITETLRTTEYNSGFLYSVTGSGIQHDGSSITPAATSVSETINGTIHTWQGLNLDQRPNWTQSNQGDAFQFTEVYQAPGMTSVTDITRTIQSTSVTDTTTIFSQ</sequence>
<dbReference type="AlphaFoldDB" id="E0XRQ7"/>
<evidence type="ECO:0000313" key="2">
    <source>
        <dbReference type="EMBL" id="ADI17098.1"/>
    </source>
</evidence>
<dbReference type="InterPro" id="IPR046285">
    <property type="entry name" value="DUF6322"/>
</dbReference>
<proteinExistence type="predicted"/>
<dbReference type="EMBL" id="GU474854">
    <property type="protein sequence ID" value="ADI17098.1"/>
    <property type="molecule type" value="Genomic_DNA"/>
</dbReference>
<keyword evidence="1" id="KW-0732">Signal</keyword>
<protein>
    <recommendedName>
        <fullName evidence="3">Gp166</fullName>
    </recommendedName>
</protein>
<name>E0XRQ7_9GAMM</name>
<feature type="signal peptide" evidence="1">
    <location>
        <begin position="1"/>
        <end position="17"/>
    </location>
</feature>
<evidence type="ECO:0000256" key="1">
    <source>
        <dbReference type="SAM" id="SignalP"/>
    </source>
</evidence>
<evidence type="ECO:0008006" key="3">
    <source>
        <dbReference type="Google" id="ProtNLM"/>
    </source>
</evidence>
<organism evidence="2">
    <name type="scientific">uncultured gamma proteobacterium HF0070_03O15</name>
    <dbReference type="NCBI Taxonomy" id="710982"/>
    <lineage>
        <taxon>Bacteria</taxon>
        <taxon>Pseudomonadati</taxon>
        <taxon>Pseudomonadota</taxon>
        <taxon>Gammaproteobacteria</taxon>
        <taxon>environmental samples</taxon>
    </lineage>
</organism>